<dbReference type="AlphaFoldDB" id="A0A2K3L9U4"/>
<dbReference type="GO" id="GO:0015031">
    <property type="term" value="P:protein transport"/>
    <property type="evidence" value="ECO:0007669"/>
    <property type="project" value="UniProtKB-KW"/>
</dbReference>
<name>A0A2K3L9U4_TRIPR</name>
<evidence type="ECO:0000256" key="3">
    <source>
        <dbReference type="ARBA" id="ARBA00022448"/>
    </source>
</evidence>
<keyword evidence="7 10" id="KW-1133">Transmembrane helix</keyword>
<feature type="compositionally biased region" description="Basic and acidic residues" evidence="9">
    <location>
        <begin position="1"/>
        <end position="12"/>
    </location>
</feature>
<evidence type="ECO:0000256" key="5">
    <source>
        <dbReference type="ARBA" id="ARBA00022856"/>
    </source>
</evidence>
<evidence type="ECO:0000256" key="4">
    <source>
        <dbReference type="ARBA" id="ARBA00022692"/>
    </source>
</evidence>
<dbReference type="ExpressionAtlas" id="A0A2K3L9U4">
    <property type="expression patterns" value="baseline"/>
</dbReference>
<evidence type="ECO:0000313" key="11">
    <source>
        <dbReference type="EMBL" id="PNX75305.1"/>
    </source>
</evidence>
<comment type="similarity">
    <text evidence="2">Belongs to the oligopeptide OPT transporter (TC 2.A.67.1) family.</text>
</comment>
<keyword evidence="4 10" id="KW-0812">Transmembrane</keyword>
<dbReference type="InterPro" id="IPR004648">
    <property type="entry name" value="Oligpept_transpt"/>
</dbReference>
<dbReference type="GO" id="GO:0035673">
    <property type="term" value="F:oligopeptide transmembrane transporter activity"/>
    <property type="evidence" value="ECO:0007669"/>
    <property type="project" value="InterPro"/>
</dbReference>
<dbReference type="NCBIfam" id="TIGR00728">
    <property type="entry name" value="OPT_sfam"/>
    <property type="match status" value="1"/>
</dbReference>
<sequence>MEASSSHEENDHITSPLLSKEDETEEENSPIKQVALTVPTTDDPSLPVLTFRMWVLGTLSCVLLSFLNQFFWYRTEPLTITAISAQIAVVPLGQLMASKITKRVFFKGKSWEFTLNPGPFNVKEHVLITIFANSGAGTVYAIHVVTAVKIYYHQHISFAVSLLVVLTTQVLGFGWAGIFRRYLVEPAAMWWPANLVQVSLFSLVTENFTLKVNIGVSEV</sequence>
<keyword evidence="6" id="KW-0653">Protein transport</keyword>
<comment type="subcellular location">
    <subcellularLocation>
        <location evidence="1">Membrane</location>
        <topology evidence="1">Multi-pass membrane protein</topology>
    </subcellularLocation>
</comment>
<accession>A0A2K3L9U4</accession>
<protein>
    <submittedName>
        <fullName evidence="11">Oligopeptide transporter 7-like protein</fullName>
    </submittedName>
</protein>
<dbReference type="Pfam" id="PF03169">
    <property type="entry name" value="OPT"/>
    <property type="match status" value="1"/>
</dbReference>
<evidence type="ECO:0000256" key="8">
    <source>
        <dbReference type="ARBA" id="ARBA00023136"/>
    </source>
</evidence>
<reference evidence="11 12" key="2">
    <citation type="journal article" date="2017" name="Front. Plant Sci.">
        <title>Gene Classification and Mining of Molecular Markers Useful in Red Clover (Trifolium pratense) Breeding.</title>
        <authorList>
            <person name="Istvanek J."/>
            <person name="Dluhosova J."/>
            <person name="Dluhos P."/>
            <person name="Patkova L."/>
            <person name="Nedelnik J."/>
            <person name="Repkova J."/>
        </authorList>
    </citation>
    <scope>NUCLEOTIDE SEQUENCE [LARGE SCALE GENOMIC DNA]</scope>
    <source>
        <strain evidence="12">cv. Tatra</strain>
        <tissue evidence="11">Young leaves</tissue>
    </source>
</reference>
<evidence type="ECO:0000256" key="2">
    <source>
        <dbReference type="ARBA" id="ARBA00005484"/>
    </source>
</evidence>
<keyword evidence="8 10" id="KW-0472">Membrane</keyword>
<dbReference type="GO" id="GO:0016020">
    <property type="term" value="C:membrane"/>
    <property type="evidence" value="ECO:0007669"/>
    <property type="project" value="UniProtKB-SubCell"/>
</dbReference>
<evidence type="ECO:0000256" key="1">
    <source>
        <dbReference type="ARBA" id="ARBA00004141"/>
    </source>
</evidence>
<feature type="transmembrane region" description="Helical" evidence="10">
    <location>
        <begin position="53"/>
        <end position="72"/>
    </location>
</feature>
<feature type="region of interest" description="Disordered" evidence="9">
    <location>
        <begin position="1"/>
        <end position="32"/>
    </location>
</feature>
<evidence type="ECO:0000256" key="9">
    <source>
        <dbReference type="SAM" id="MobiDB-lite"/>
    </source>
</evidence>
<evidence type="ECO:0000256" key="6">
    <source>
        <dbReference type="ARBA" id="ARBA00022927"/>
    </source>
</evidence>
<organism evidence="11 12">
    <name type="scientific">Trifolium pratense</name>
    <name type="common">Red clover</name>
    <dbReference type="NCBI Taxonomy" id="57577"/>
    <lineage>
        <taxon>Eukaryota</taxon>
        <taxon>Viridiplantae</taxon>
        <taxon>Streptophyta</taxon>
        <taxon>Embryophyta</taxon>
        <taxon>Tracheophyta</taxon>
        <taxon>Spermatophyta</taxon>
        <taxon>Magnoliopsida</taxon>
        <taxon>eudicotyledons</taxon>
        <taxon>Gunneridae</taxon>
        <taxon>Pentapetalae</taxon>
        <taxon>rosids</taxon>
        <taxon>fabids</taxon>
        <taxon>Fabales</taxon>
        <taxon>Fabaceae</taxon>
        <taxon>Papilionoideae</taxon>
        <taxon>50 kb inversion clade</taxon>
        <taxon>NPAAA clade</taxon>
        <taxon>Hologalegina</taxon>
        <taxon>IRL clade</taxon>
        <taxon>Trifolieae</taxon>
        <taxon>Trifolium</taxon>
    </lineage>
</organism>
<reference evidence="11 12" key="1">
    <citation type="journal article" date="2014" name="Am. J. Bot.">
        <title>Genome assembly and annotation for red clover (Trifolium pratense; Fabaceae).</title>
        <authorList>
            <person name="Istvanek J."/>
            <person name="Jaros M."/>
            <person name="Krenek A."/>
            <person name="Repkova J."/>
        </authorList>
    </citation>
    <scope>NUCLEOTIDE SEQUENCE [LARGE SCALE GENOMIC DNA]</scope>
    <source>
        <strain evidence="12">cv. Tatra</strain>
        <tissue evidence="11">Young leaves</tissue>
    </source>
</reference>
<evidence type="ECO:0000256" key="10">
    <source>
        <dbReference type="SAM" id="Phobius"/>
    </source>
</evidence>
<keyword evidence="5" id="KW-0571">Peptide transport</keyword>
<feature type="transmembrane region" description="Helical" evidence="10">
    <location>
        <begin position="158"/>
        <end position="179"/>
    </location>
</feature>
<dbReference type="PANTHER" id="PTHR22601">
    <property type="entry name" value="ISP4 LIKE PROTEIN"/>
    <property type="match status" value="1"/>
</dbReference>
<keyword evidence="3" id="KW-0813">Transport</keyword>
<dbReference type="STRING" id="57577.A0A2K3L9U4"/>
<dbReference type="EMBL" id="ASHM01028836">
    <property type="protein sequence ID" value="PNX75305.1"/>
    <property type="molecule type" value="Genomic_DNA"/>
</dbReference>
<feature type="transmembrane region" description="Helical" evidence="10">
    <location>
        <begin position="126"/>
        <end position="152"/>
    </location>
</feature>
<evidence type="ECO:0000313" key="12">
    <source>
        <dbReference type="Proteomes" id="UP000236291"/>
    </source>
</evidence>
<dbReference type="Proteomes" id="UP000236291">
    <property type="component" value="Unassembled WGS sequence"/>
</dbReference>
<comment type="caution">
    <text evidence="11">The sequence shown here is derived from an EMBL/GenBank/DDBJ whole genome shotgun (WGS) entry which is preliminary data.</text>
</comment>
<gene>
    <name evidence="11" type="ORF">L195_g031239</name>
</gene>
<dbReference type="InterPro" id="IPR004813">
    <property type="entry name" value="OPT"/>
</dbReference>
<evidence type="ECO:0000256" key="7">
    <source>
        <dbReference type="ARBA" id="ARBA00022989"/>
    </source>
</evidence>
<proteinExistence type="inferred from homology"/>